<dbReference type="EMBL" id="CAEZSE010000025">
    <property type="protein sequence ID" value="CAB4531025.1"/>
    <property type="molecule type" value="Genomic_DNA"/>
</dbReference>
<dbReference type="SUPFAM" id="SSF55718">
    <property type="entry name" value="SCP-like"/>
    <property type="match status" value="1"/>
</dbReference>
<dbReference type="GO" id="GO:0046872">
    <property type="term" value="F:metal ion binding"/>
    <property type="evidence" value="ECO:0007669"/>
    <property type="project" value="InterPro"/>
</dbReference>
<organism evidence="2">
    <name type="scientific">freshwater metagenome</name>
    <dbReference type="NCBI Taxonomy" id="449393"/>
    <lineage>
        <taxon>unclassified sequences</taxon>
        <taxon>metagenomes</taxon>
        <taxon>ecological metagenomes</taxon>
    </lineage>
</organism>
<proteinExistence type="predicted"/>
<accession>A0A6J6AWW4</accession>
<feature type="domain" description="Mycothiol-dependent maleylpyruvate isomerase metal-binding" evidence="1">
    <location>
        <begin position="19"/>
        <end position="151"/>
    </location>
</feature>
<dbReference type="Pfam" id="PF11716">
    <property type="entry name" value="MDMPI_N"/>
    <property type="match status" value="1"/>
</dbReference>
<dbReference type="InterPro" id="IPR024344">
    <property type="entry name" value="MDMPI_metal-binding"/>
</dbReference>
<evidence type="ECO:0000259" key="1">
    <source>
        <dbReference type="Pfam" id="PF11716"/>
    </source>
</evidence>
<dbReference type="InterPro" id="IPR017517">
    <property type="entry name" value="Maleyloyr_isom"/>
</dbReference>
<reference evidence="2" key="1">
    <citation type="submission" date="2020-05" db="EMBL/GenBank/DDBJ databases">
        <authorList>
            <person name="Chiriac C."/>
            <person name="Salcher M."/>
            <person name="Ghai R."/>
            <person name="Kavagutti S V."/>
        </authorList>
    </citation>
    <scope>NUCLEOTIDE SEQUENCE</scope>
</reference>
<dbReference type="AlphaFoldDB" id="A0A6J6AWW4"/>
<dbReference type="SUPFAM" id="SSF109854">
    <property type="entry name" value="DinB/YfiT-like putative metalloenzymes"/>
    <property type="match status" value="1"/>
</dbReference>
<evidence type="ECO:0000313" key="2">
    <source>
        <dbReference type="EMBL" id="CAB4531025.1"/>
    </source>
</evidence>
<protein>
    <submittedName>
        <fullName evidence="2">Unannotated protein</fullName>
    </submittedName>
</protein>
<dbReference type="InterPro" id="IPR036527">
    <property type="entry name" value="SCP2_sterol-bd_dom_sf"/>
</dbReference>
<dbReference type="NCBIfam" id="TIGR03083">
    <property type="entry name" value="maleylpyruvate isomerase family mycothiol-dependent enzyme"/>
    <property type="match status" value="1"/>
</dbReference>
<dbReference type="InterPro" id="IPR034660">
    <property type="entry name" value="DinB/YfiT-like"/>
</dbReference>
<sequence>MSTSDYKKTLELLFDTLASIHNLCADLTEAQFKTPTQCPGWTVQDNLSHMIGTEKSMGGHGSTKHRATSLEFVKNPIGEMNEHEVDARRSLTGTEVLKEFDQVMSSRRAQLESEPEEYFTKETMTPTGKGTVADFLHIRVMDCWVHEQDIRRALNIAGNQNSASAELTVDRLCRTLPIVVGKRAATPEGSSVIIHITGPIVREIAITVVNGRATVVDSLNDSPIMELFFDSNTFVELATGRITAQEALPRWKVSGDTDLGERVVNAINMMI</sequence>
<dbReference type="Gene3D" id="1.20.120.450">
    <property type="entry name" value="dinb family like domain"/>
    <property type="match status" value="1"/>
</dbReference>
<name>A0A6J6AWW4_9ZZZZ</name>
<gene>
    <name evidence="2" type="ORF">UFOPK1353_00264</name>
</gene>